<dbReference type="SMART" id="SM00173">
    <property type="entry name" value="RAS"/>
    <property type="match status" value="1"/>
</dbReference>
<dbReference type="RefSeq" id="XP_068362376.1">
    <property type="nucleotide sequence ID" value="XM_068502306.1"/>
</dbReference>
<dbReference type="PANTHER" id="PTHR47978">
    <property type="match status" value="1"/>
</dbReference>
<dbReference type="SMART" id="SM00174">
    <property type="entry name" value="RHO"/>
    <property type="match status" value="1"/>
</dbReference>
<dbReference type="GeneID" id="94837010"/>
<evidence type="ECO:0000313" key="2">
    <source>
        <dbReference type="EMBL" id="OHT09240.1"/>
    </source>
</evidence>
<dbReference type="GO" id="GO:0005525">
    <property type="term" value="F:GTP binding"/>
    <property type="evidence" value="ECO:0007669"/>
    <property type="project" value="InterPro"/>
</dbReference>
<dbReference type="Gene3D" id="3.40.50.300">
    <property type="entry name" value="P-loop containing nucleotide triphosphate hydrolases"/>
    <property type="match status" value="1"/>
</dbReference>
<dbReference type="PROSITE" id="PS51420">
    <property type="entry name" value="RHO"/>
    <property type="match status" value="1"/>
</dbReference>
<dbReference type="InterPro" id="IPR001806">
    <property type="entry name" value="Small_GTPase"/>
</dbReference>
<keyword evidence="3" id="KW-1185">Reference proteome</keyword>
<protein>
    <submittedName>
        <fullName evidence="2">Ras-related protein RABE1e</fullName>
    </submittedName>
</protein>
<dbReference type="FunFam" id="3.40.50.300:FF:001462">
    <property type="entry name" value="Small GTP-binding protein, putative"/>
    <property type="match status" value="1"/>
</dbReference>
<dbReference type="PROSITE" id="PS51421">
    <property type="entry name" value="RAS"/>
    <property type="match status" value="1"/>
</dbReference>
<dbReference type="OrthoDB" id="25896at2759"/>
<evidence type="ECO:0000256" key="1">
    <source>
        <dbReference type="ARBA" id="ARBA00022741"/>
    </source>
</evidence>
<dbReference type="PRINTS" id="PR00449">
    <property type="entry name" value="RASTRNSFRMNG"/>
</dbReference>
<dbReference type="Proteomes" id="UP000179807">
    <property type="component" value="Unassembled WGS sequence"/>
</dbReference>
<dbReference type="CDD" id="cd00154">
    <property type="entry name" value="Rab"/>
    <property type="match status" value="1"/>
</dbReference>
<dbReference type="PROSITE" id="PS51417">
    <property type="entry name" value="ARF"/>
    <property type="match status" value="1"/>
</dbReference>
<dbReference type="SUPFAM" id="SSF52540">
    <property type="entry name" value="P-loop containing nucleoside triphosphate hydrolases"/>
    <property type="match status" value="1"/>
</dbReference>
<reference evidence="2" key="1">
    <citation type="submission" date="2016-10" db="EMBL/GenBank/DDBJ databases">
        <authorList>
            <person name="Benchimol M."/>
            <person name="Almeida L.G."/>
            <person name="Vasconcelos A.T."/>
            <person name="Perreira-Neves A."/>
            <person name="Rosa I.A."/>
            <person name="Tasca T."/>
            <person name="Bogo M.R."/>
            <person name="de Souza W."/>
        </authorList>
    </citation>
    <scope>NUCLEOTIDE SEQUENCE [LARGE SCALE GENOMIC DNA]</scope>
    <source>
        <strain evidence="2">K</strain>
    </source>
</reference>
<accession>A0A1J4KEA0</accession>
<sequence length="201" mass="22791">MKPLNSPEENNKYKIITLGDAGAGKTSLVLRYTRNVFDPNLSTTIGANFVTVPVDYNHQDIELELWDTAGQERYRSVLPLYSQGSSAILLVFDASSDNYLKNVQYWVDYIVDKMELTVPVYLIGNKNDLVDCQDEIVASTEEIVERHSLKLFFTSAKTGQNVERLFRAVTEDVVRRENRTTKVTKTMILSPQKQESKPCCG</sequence>
<gene>
    <name evidence="2" type="ORF">TRFO_21996</name>
</gene>
<organism evidence="2 3">
    <name type="scientific">Tritrichomonas foetus</name>
    <dbReference type="NCBI Taxonomy" id="1144522"/>
    <lineage>
        <taxon>Eukaryota</taxon>
        <taxon>Metamonada</taxon>
        <taxon>Parabasalia</taxon>
        <taxon>Tritrichomonadida</taxon>
        <taxon>Tritrichomonadidae</taxon>
        <taxon>Tritrichomonas</taxon>
    </lineage>
</organism>
<keyword evidence="1" id="KW-0547">Nucleotide-binding</keyword>
<dbReference type="AlphaFoldDB" id="A0A1J4KEA0"/>
<comment type="caution">
    <text evidence="2">The sequence shown here is derived from an EMBL/GenBank/DDBJ whole genome shotgun (WGS) entry which is preliminary data.</text>
</comment>
<dbReference type="Pfam" id="PF00071">
    <property type="entry name" value="Ras"/>
    <property type="match status" value="1"/>
</dbReference>
<dbReference type="InterPro" id="IPR027417">
    <property type="entry name" value="P-loop_NTPase"/>
</dbReference>
<dbReference type="PROSITE" id="PS51419">
    <property type="entry name" value="RAB"/>
    <property type="match status" value="1"/>
</dbReference>
<dbReference type="GO" id="GO:0003924">
    <property type="term" value="F:GTPase activity"/>
    <property type="evidence" value="ECO:0007669"/>
    <property type="project" value="InterPro"/>
</dbReference>
<proteinExistence type="predicted"/>
<dbReference type="EMBL" id="MLAK01000645">
    <property type="protein sequence ID" value="OHT09240.1"/>
    <property type="molecule type" value="Genomic_DNA"/>
</dbReference>
<dbReference type="VEuPathDB" id="TrichDB:TRFO_21996"/>
<dbReference type="SMART" id="SM00175">
    <property type="entry name" value="RAB"/>
    <property type="match status" value="1"/>
</dbReference>
<dbReference type="InterPro" id="IPR005225">
    <property type="entry name" value="Small_GTP-bd"/>
</dbReference>
<dbReference type="SMART" id="SM00176">
    <property type="entry name" value="RAN"/>
    <property type="match status" value="1"/>
</dbReference>
<name>A0A1J4KEA0_9EUKA</name>
<dbReference type="NCBIfam" id="TIGR00231">
    <property type="entry name" value="small_GTP"/>
    <property type="match status" value="1"/>
</dbReference>
<evidence type="ECO:0000313" key="3">
    <source>
        <dbReference type="Proteomes" id="UP000179807"/>
    </source>
</evidence>